<organism evidence="1 2">
    <name type="scientific">Kipferlia bialata</name>
    <dbReference type="NCBI Taxonomy" id="797122"/>
    <lineage>
        <taxon>Eukaryota</taxon>
        <taxon>Metamonada</taxon>
        <taxon>Carpediemonas-like organisms</taxon>
        <taxon>Kipferlia</taxon>
    </lineage>
</organism>
<feature type="non-terminal residue" evidence="1">
    <location>
        <position position="157"/>
    </location>
</feature>
<dbReference type="Proteomes" id="UP000265618">
    <property type="component" value="Unassembled WGS sequence"/>
</dbReference>
<accession>A0A391NPW3</accession>
<sequence length="157" mass="17164">MQTSVRRAFSCYTGPETVPSTHPIPTVPHPPNHSPNDSWLHRQGPVYTQWGVISIGTVTPDTVAPPPSQVPSAYTTHPYTPALHATPDDVFFHQYISALQEELVSSQRDLTLARAAAAEAESLSAELGERTRENQALVETHATLRGAYETHMAQEIA</sequence>
<dbReference type="EMBL" id="BDIP01004224">
    <property type="protein sequence ID" value="GCA63611.1"/>
    <property type="molecule type" value="Genomic_DNA"/>
</dbReference>
<name>A0A391NPW3_9EUKA</name>
<comment type="caution">
    <text evidence="1">The sequence shown here is derived from an EMBL/GenBank/DDBJ whole genome shotgun (WGS) entry which is preliminary data.</text>
</comment>
<reference evidence="1 2" key="1">
    <citation type="journal article" date="2018" name="PLoS ONE">
        <title>The draft genome of Kipferlia bialata reveals reductive genome evolution in fornicate parasites.</title>
        <authorList>
            <person name="Tanifuji G."/>
            <person name="Takabayashi S."/>
            <person name="Kume K."/>
            <person name="Takagi M."/>
            <person name="Nakayama T."/>
            <person name="Kamikawa R."/>
            <person name="Inagaki Y."/>
            <person name="Hashimoto T."/>
        </authorList>
    </citation>
    <scope>NUCLEOTIDE SEQUENCE [LARGE SCALE GENOMIC DNA]</scope>
    <source>
        <strain evidence="1">NY0173</strain>
    </source>
</reference>
<gene>
    <name evidence="1" type="ORF">KIPB_010897</name>
</gene>
<evidence type="ECO:0000313" key="1">
    <source>
        <dbReference type="EMBL" id="GCA63611.1"/>
    </source>
</evidence>
<protein>
    <submittedName>
        <fullName evidence="1">Uncharacterized protein</fullName>
    </submittedName>
</protein>
<keyword evidence="2" id="KW-1185">Reference proteome</keyword>
<proteinExistence type="predicted"/>
<dbReference type="AlphaFoldDB" id="A0A391NPW3"/>
<evidence type="ECO:0000313" key="2">
    <source>
        <dbReference type="Proteomes" id="UP000265618"/>
    </source>
</evidence>